<sequence>MKRKFVKVMLFGALTLAVSTTVTSCKDYDDDVKNLQEQIDKINSSSPVSIEDMKTAIAAAKTELATEIDKLSKALDNKEASIETLKGEIETLKKKLDDAQGDAEAAKKLATELSNKQNELKALVDANDETLKKLKASYDQLTGAEGDIQKLQQFVADYEQNKVISEYAKSDDLLAAFINSTIAEKLEGKDLVEYINTAVSTAIAQELVSVNQSITAITGKDGSLTKLQAQLNAALNGDEENMGILDRLDELDETKNAINAFLEKNPSQYADFEAVLNQIETLRSNYETMFTPSSLQGKVEQAINTALETTDFTFKQLVENVKQMGLDIEAIKAMVQSVVYVPKNTAGTEEFTTLYAKKKATDANYSIISRSEDLTVTFRVSPAKAALGFETGKYSLLMDAQEINITTRSTSIFGVGEVTVEKKDGEPTGIVTIPLIATTASKDYALCLMVKDNSKEVFTEITSSYFPVLMTTKYLSPSYKVKYVSGETGRDIIYNETAAIPLTFSKDGKVQAVFYNDKTTADADASTDYVDVPVGLKGVFTTTFALDGANKAYFDIDPATGKVTLNSTAFGQVGLVGQQVDVNAVTKITGVDAPVTTSLTTGGKVTITQKTENKEIAYSFEGTWKGNGVQTYTINMVDLYNKGAITEADYKALAASAFDVAGADNGVTFARGSKNALTITVPSATKVGTYNPTAVITVSSVKKITVKAAVTVKSLADVALTTVASPQKVDAGVDAAQATEIAVEVGDVSTLFPNYSDVYKKVVTDAGGTIEFAATGTGIDFSGTPKLIINKDYAAPVKVTATVKCGEKKDAVYTVTLVPDAKLSGTWTAPTKLTQKIASDKTSTVNLATGSVWKDYRGQKMWEAGTGVTGNGSNGFANSVDALDMYGLTAPTFKVVGDNADKFAVSDAGVLSYSQAGKDMPSRDGLTATVEVTVNSKWGGAISSTGDVTTIAITVE</sequence>
<dbReference type="Proteomes" id="UP000473905">
    <property type="component" value="Unassembled WGS sequence"/>
</dbReference>
<evidence type="ECO:0000313" key="4">
    <source>
        <dbReference type="Proteomes" id="UP000473905"/>
    </source>
</evidence>
<accession>A0A5M5D134</accession>
<evidence type="ECO:0008006" key="5">
    <source>
        <dbReference type="Google" id="ProtNLM"/>
    </source>
</evidence>
<gene>
    <name evidence="3" type="ORF">F3D66_28050</name>
</gene>
<name>A0A5M5D134_BACOV</name>
<dbReference type="PROSITE" id="PS51257">
    <property type="entry name" value="PROKAR_LIPOPROTEIN"/>
    <property type="match status" value="1"/>
</dbReference>
<dbReference type="Gene3D" id="1.10.287.1490">
    <property type="match status" value="1"/>
</dbReference>
<proteinExistence type="predicted"/>
<organism evidence="3 4">
    <name type="scientific">Bacteroides ovatus</name>
    <dbReference type="NCBI Taxonomy" id="28116"/>
    <lineage>
        <taxon>Bacteria</taxon>
        <taxon>Pseudomonadati</taxon>
        <taxon>Bacteroidota</taxon>
        <taxon>Bacteroidia</taxon>
        <taxon>Bacteroidales</taxon>
        <taxon>Bacteroidaceae</taxon>
        <taxon>Bacteroides</taxon>
    </lineage>
</organism>
<feature type="signal peptide" evidence="2">
    <location>
        <begin position="1"/>
        <end position="24"/>
    </location>
</feature>
<feature type="coiled-coil region" evidence="1">
    <location>
        <begin position="25"/>
        <end position="161"/>
    </location>
</feature>
<keyword evidence="1" id="KW-0175">Coiled coil</keyword>
<keyword evidence="2" id="KW-0732">Signal</keyword>
<feature type="chain" id="PRO_5030132661" description="MepB protein" evidence="2">
    <location>
        <begin position="25"/>
        <end position="956"/>
    </location>
</feature>
<protein>
    <recommendedName>
        <fullName evidence="5">MepB protein</fullName>
    </recommendedName>
</protein>
<evidence type="ECO:0000313" key="3">
    <source>
        <dbReference type="EMBL" id="KAA4089238.1"/>
    </source>
</evidence>
<dbReference type="AlphaFoldDB" id="A0A5M5D134"/>
<evidence type="ECO:0000256" key="2">
    <source>
        <dbReference type="SAM" id="SignalP"/>
    </source>
</evidence>
<evidence type="ECO:0000256" key="1">
    <source>
        <dbReference type="SAM" id="Coils"/>
    </source>
</evidence>
<keyword evidence="4" id="KW-1185">Reference proteome</keyword>
<reference evidence="3 4" key="1">
    <citation type="journal article" date="2019" name="Nat. Med.">
        <title>A library of human gut bacterial isolates paired with longitudinal multiomics data enables mechanistic microbiome research.</title>
        <authorList>
            <person name="Poyet M."/>
            <person name="Groussin M."/>
            <person name="Gibbons S.M."/>
            <person name="Avila-Pacheco J."/>
            <person name="Jiang X."/>
            <person name="Kearney S.M."/>
            <person name="Perrotta A.R."/>
            <person name="Berdy B."/>
            <person name="Zhao S."/>
            <person name="Lieberman T.D."/>
            <person name="Swanson P.K."/>
            <person name="Smith M."/>
            <person name="Roesemann S."/>
            <person name="Alexander J.E."/>
            <person name="Rich S.A."/>
            <person name="Livny J."/>
            <person name="Vlamakis H."/>
            <person name="Clish C."/>
            <person name="Bullock K."/>
            <person name="Deik A."/>
            <person name="Scott J."/>
            <person name="Pierce K.A."/>
            <person name="Xavier R.J."/>
            <person name="Alm E.J."/>
        </authorList>
    </citation>
    <scope>NUCLEOTIDE SEQUENCE [LARGE SCALE GENOMIC DNA]</scope>
    <source>
        <strain evidence="3 4">BIOML-A134</strain>
    </source>
</reference>
<dbReference type="RefSeq" id="WP_149945387.1">
    <property type="nucleotide sequence ID" value="NZ_JADMXV010000012.1"/>
</dbReference>
<comment type="caution">
    <text evidence="3">The sequence shown here is derived from an EMBL/GenBank/DDBJ whole genome shotgun (WGS) entry which is preliminary data.</text>
</comment>
<dbReference type="EMBL" id="VWKB01000059">
    <property type="protein sequence ID" value="KAA4089238.1"/>
    <property type="molecule type" value="Genomic_DNA"/>
</dbReference>